<comment type="caution">
    <text evidence="1">The sequence shown here is derived from an EMBL/GenBank/DDBJ whole genome shotgun (WGS) entry which is preliminary data.</text>
</comment>
<evidence type="ECO:0000313" key="1">
    <source>
        <dbReference type="EMBL" id="MCO6416551.1"/>
    </source>
</evidence>
<accession>A0ABT1D3Q6</accession>
<proteinExistence type="predicted"/>
<dbReference type="EMBL" id="JAFIRR010000062">
    <property type="protein sequence ID" value="MCO6416551.1"/>
    <property type="molecule type" value="Genomic_DNA"/>
</dbReference>
<organism evidence="1 2">
    <name type="scientific">Siccirubricoccus soli</name>
    <dbReference type="NCBI Taxonomy" id="2899147"/>
    <lineage>
        <taxon>Bacteria</taxon>
        <taxon>Pseudomonadati</taxon>
        <taxon>Pseudomonadota</taxon>
        <taxon>Alphaproteobacteria</taxon>
        <taxon>Acetobacterales</taxon>
        <taxon>Roseomonadaceae</taxon>
        <taxon>Siccirubricoccus</taxon>
    </lineage>
</organism>
<protein>
    <submittedName>
        <fullName evidence="1">Uncharacterized protein</fullName>
    </submittedName>
</protein>
<keyword evidence="2" id="KW-1185">Reference proteome</keyword>
<reference evidence="1 2" key="1">
    <citation type="submission" date="2021-12" db="EMBL/GenBank/DDBJ databases">
        <title>Siccirubricoccus leaddurans sp. nov., a high concentration Zn2+ tolerance bacterium.</title>
        <authorList>
            <person name="Cao Y."/>
        </authorList>
    </citation>
    <scope>NUCLEOTIDE SEQUENCE [LARGE SCALE GENOMIC DNA]</scope>
    <source>
        <strain evidence="1 2">KC 17139</strain>
    </source>
</reference>
<sequence length="52" mass="5948">MLNEILEERAVSGRGRQVPRGVKRKMSSYPLRPRAPQPITRVDYVAAIRISK</sequence>
<gene>
    <name evidence="1" type="ORF">JYK14_10305</name>
</gene>
<dbReference type="RefSeq" id="WP_252953161.1">
    <property type="nucleotide sequence ID" value="NZ_JAFIRR010000062.1"/>
</dbReference>
<dbReference type="Proteomes" id="UP001523392">
    <property type="component" value="Unassembled WGS sequence"/>
</dbReference>
<name>A0ABT1D3Q6_9PROT</name>
<evidence type="ECO:0000313" key="2">
    <source>
        <dbReference type="Proteomes" id="UP001523392"/>
    </source>
</evidence>